<evidence type="ECO:0000256" key="1">
    <source>
        <dbReference type="SAM" id="MobiDB-lite"/>
    </source>
</evidence>
<sequence>MHASYSESSNDDDKIGRLSQQPQELKGQIQVGKYKKKVLDKALRKYKFIKGKLRIDNLSFEELVHVVKKSIHCRTIEEFSDSDDEDEEEMVIPNVVWYSADVVILVSGHVVSPLVEEHRAREESMSYPLVIIMDSDTEMEEDPEEDPNELESSNS</sequence>
<evidence type="ECO:0000313" key="2">
    <source>
        <dbReference type="EMBL" id="OIW19990.1"/>
    </source>
</evidence>
<evidence type="ECO:0000313" key="3">
    <source>
        <dbReference type="Proteomes" id="UP000188354"/>
    </source>
</evidence>
<gene>
    <name evidence="2" type="ORF">TanjilG_31887</name>
</gene>
<feature type="region of interest" description="Disordered" evidence="1">
    <location>
        <begin position="135"/>
        <end position="155"/>
    </location>
</feature>
<dbReference type="AlphaFoldDB" id="A0A394D8V4"/>
<dbReference type="Gramene" id="OIW19990">
    <property type="protein sequence ID" value="OIW19990"/>
    <property type="gene ID" value="TanjilG_31887"/>
</dbReference>
<keyword evidence="3" id="KW-1185">Reference proteome</keyword>
<feature type="region of interest" description="Disordered" evidence="1">
    <location>
        <begin position="1"/>
        <end position="25"/>
    </location>
</feature>
<reference evidence="2 3" key="1">
    <citation type="journal article" date="2017" name="Plant Biotechnol. J.">
        <title>A comprehensive draft genome sequence for lupin (Lupinus angustifolius), an emerging health food: insights into plant-microbe interactions and legume evolution.</title>
        <authorList>
            <person name="Hane J.K."/>
            <person name="Ming Y."/>
            <person name="Kamphuis L.G."/>
            <person name="Nelson M.N."/>
            <person name="Garg G."/>
            <person name="Atkins C.A."/>
            <person name="Bayer P.E."/>
            <person name="Bravo A."/>
            <person name="Bringans S."/>
            <person name="Cannon S."/>
            <person name="Edwards D."/>
            <person name="Foley R."/>
            <person name="Gao L.L."/>
            <person name="Harrison M.J."/>
            <person name="Huang W."/>
            <person name="Hurgobin B."/>
            <person name="Li S."/>
            <person name="Liu C.W."/>
            <person name="McGrath A."/>
            <person name="Morahan G."/>
            <person name="Murray J."/>
            <person name="Weller J."/>
            <person name="Jian J."/>
            <person name="Singh K.B."/>
        </authorList>
    </citation>
    <scope>NUCLEOTIDE SEQUENCE [LARGE SCALE GENOMIC DNA]</scope>
    <source>
        <strain evidence="3">cv. Tanjil</strain>
        <tissue evidence="2">Whole plant</tissue>
    </source>
</reference>
<comment type="caution">
    <text evidence="2">The sequence shown here is derived from an EMBL/GenBank/DDBJ whole genome shotgun (WGS) entry which is preliminary data.</text>
</comment>
<proteinExistence type="predicted"/>
<dbReference type="Proteomes" id="UP000188354">
    <property type="component" value="Unassembled WGS sequence"/>
</dbReference>
<protein>
    <submittedName>
        <fullName evidence="2">Uncharacterized protein</fullName>
    </submittedName>
</protein>
<accession>A0A394D8V4</accession>
<feature type="compositionally biased region" description="Acidic residues" evidence="1">
    <location>
        <begin position="135"/>
        <end position="149"/>
    </location>
</feature>
<organism evidence="2 3">
    <name type="scientific">Lupinus angustifolius</name>
    <name type="common">Narrow-leaved blue lupine</name>
    <dbReference type="NCBI Taxonomy" id="3871"/>
    <lineage>
        <taxon>Eukaryota</taxon>
        <taxon>Viridiplantae</taxon>
        <taxon>Streptophyta</taxon>
        <taxon>Embryophyta</taxon>
        <taxon>Tracheophyta</taxon>
        <taxon>Spermatophyta</taxon>
        <taxon>Magnoliopsida</taxon>
        <taxon>eudicotyledons</taxon>
        <taxon>Gunneridae</taxon>
        <taxon>Pentapetalae</taxon>
        <taxon>rosids</taxon>
        <taxon>fabids</taxon>
        <taxon>Fabales</taxon>
        <taxon>Fabaceae</taxon>
        <taxon>Papilionoideae</taxon>
        <taxon>50 kb inversion clade</taxon>
        <taxon>genistoids sensu lato</taxon>
        <taxon>core genistoids</taxon>
        <taxon>Genisteae</taxon>
        <taxon>Lupinus</taxon>
    </lineage>
</organism>
<dbReference type="EMBL" id="MLAU01004987">
    <property type="protein sequence ID" value="OIW19990.1"/>
    <property type="molecule type" value="Genomic_DNA"/>
</dbReference>
<name>A0A394D8V4_LUPAN</name>